<dbReference type="EMBL" id="CP013695">
    <property type="protein sequence ID" value="ALU30938.1"/>
    <property type="molecule type" value="Genomic_DNA"/>
</dbReference>
<dbReference type="InterPro" id="IPR045569">
    <property type="entry name" value="Metalloprtase-TldD/E_C"/>
</dbReference>
<dbReference type="PaxDb" id="1435377-SUSAZ_07755"/>
<protein>
    <submittedName>
        <fullName evidence="9">Zn-dependent protease</fullName>
    </submittedName>
</protein>
<evidence type="ECO:0000313" key="11">
    <source>
        <dbReference type="Proteomes" id="UP000065473"/>
    </source>
</evidence>
<evidence type="ECO:0000256" key="4">
    <source>
        <dbReference type="ARBA" id="ARBA00023049"/>
    </source>
</evidence>
<dbReference type="InterPro" id="IPR035068">
    <property type="entry name" value="TldD/PmbA_N"/>
</dbReference>
<dbReference type="Pfam" id="PF01523">
    <property type="entry name" value="PmbA_TldD_1st"/>
    <property type="match status" value="1"/>
</dbReference>
<dbReference type="Gene3D" id="3.30.2290.10">
    <property type="entry name" value="PmbA/TldD superfamily"/>
    <property type="match status" value="1"/>
</dbReference>
<dbReference type="PANTHER" id="PTHR30624:SF0">
    <property type="entry name" value="METALLOPROTEASE SLR0863"/>
    <property type="match status" value="1"/>
</dbReference>
<dbReference type="InterPro" id="IPR036059">
    <property type="entry name" value="TldD/PmbA_sf"/>
</dbReference>
<dbReference type="InterPro" id="IPR051463">
    <property type="entry name" value="Peptidase_U62_metallo"/>
</dbReference>
<dbReference type="NCBIfam" id="NF040952">
    <property type="entry name" value="Arch_mtprotase_TldD"/>
    <property type="match status" value="1"/>
</dbReference>
<dbReference type="Proteomes" id="UP000060043">
    <property type="component" value="Chromosome"/>
</dbReference>
<dbReference type="PIRSF" id="PIRSF004919">
    <property type="entry name" value="TldD"/>
    <property type="match status" value="1"/>
</dbReference>
<comment type="similarity">
    <text evidence="1">Belongs to the peptidase U62 family.</text>
</comment>
<evidence type="ECO:0000313" key="10">
    <source>
        <dbReference type="Proteomes" id="UP000060043"/>
    </source>
</evidence>
<feature type="domain" description="Metalloprotease TldD/E N-terminal" evidence="5">
    <location>
        <begin position="15"/>
        <end position="77"/>
    </location>
</feature>
<keyword evidence="4" id="KW-0482">Metalloprotease</keyword>
<evidence type="ECO:0000313" key="9">
    <source>
        <dbReference type="EMBL" id="ALU30938.1"/>
    </source>
</evidence>
<evidence type="ECO:0000256" key="3">
    <source>
        <dbReference type="ARBA" id="ARBA00022801"/>
    </source>
</evidence>
<feature type="domain" description="Metalloprotease TldD/E C-terminal" evidence="6">
    <location>
        <begin position="215"/>
        <end position="445"/>
    </location>
</feature>
<dbReference type="AlphaFoldDB" id="A0A0U3FCP8"/>
<dbReference type="OMA" id="MLYADYV"/>
<gene>
    <name evidence="8" type="ORF">ATY89_09925</name>
    <name evidence="9" type="ORF">ATZ20_01480</name>
</gene>
<organism evidence="9 10">
    <name type="scientific">Sulfolobus acidocaldarius</name>
    <dbReference type="NCBI Taxonomy" id="2285"/>
    <lineage>
        <taxon>Archaea</taxon>
        <taxon>Thermoproteota</taxon>
        <taxon>Thermoprotei</taxon>
        <taxon>Sulfolobales</taxon>
        <taxon>Sulfolobaceae</taxon>
        <taxon>Sulfolobus</taxon>
    </lineage>
</organism>
<evidence type="ECO:0000259" key="5">
    <source>
        <dbReference type="Pfam" id="PF01523"/>
    </source>
</evidence>
<dbReference type="EMBL" id="CP013694">
    <property type="protein sequence ID" value="ALU30223.1"/>
    <property type="molecule type" value="Genomic_DNA"/>
</dbReference>
<dbReference type="Pfam" id="PF19290">
    <property type="entry name" value="PmbA_TldD_2nd"/>
    <property type="match status" value="1"/>
</dbReference>
<dbReference type="Pfam" id="PF19289">
    <property type="entry name" value="PmbA_TldD_3rd"/>
    <property type="match status" value="1"/>
</dbReference>
<evidence type="ECO:0000259" key="6">
    <source>
        <dbReference type="Pfam" id="PF19289"/>
    </source>
</evidence>
<name>A0A0U3FCP8_9CREN</name>
<accession>A0A0U3FCP8</accession>
<feature type="domain" description="Metalloprotease TldD/E central" evidence="7">
    <location>
        <begin position="103"/>
        <end position="196"/>
    </location>
</feature>
<keyword evidence="2 9" id="KW-0645">Protease</keyword>
<dbReference type="InterPro" id="IPR002510">
    <property type="entry name" value="Metalloprtase-TldD/E_N"/>
</dbReference>
<keyword evidence="3" id="KW-0378">Hydrolase</keyword>
<sequence length="448" mass="50024">MDVLARAESYGATFADLRYFKSKGLSLVVTEDREQVSSYGTERGYSLRVLYRNNWGYFSSSKEIEEENVKQAINSAVGNENVNIILLPSKHDEIMLKPRYEVSKSVHEKMEDLKRLRQKLFDLDSRIKSVTIRYAEEEIRKEYYSTEGREIKQSYYLSGISINVIAREGDTISSAYHRHFSYQGYPFEVFNEEEILDTVKMRINNQFIGLTPKAGLYTVILSPDVSGVFAHEAIGHLAEADLSTNGILFPLRGKKIAPDSVTIMDSPLVQYPEGIGVTLYDDEGVEGRDVKIIDKGVVKESLTDRFYSLYLGQKPTGNARSEDFKSPVLIRMRNTYFAPGDISYQEILRETKNGILLVSPSGGQTSPDGTFQFGIQESYLIENGEISKPLKTVGISGYTLETLKSVVSVSKEFNVFPGFCGKDGQSVPVGTGGPYVKVEKVKVGGIVG</sequence>
<dbReference type="Proteomes" id="UP000065473">
    <property type="component" value="Chromosome"/>
</dbReference>
<dbReference type="GeneID" id="14552130"/>
<evidence type="ECO:0000256" key="1">
    <source>
        <dbReference type="ARBA" id="ARBA00005836"/>
    </source>
</evidence>
<dbReference type="PANTHER" id="PTHR30624">
    <property type="entry name" value="UNCHARACTERIZED PROTEIN TLDD AND PMBA"/>
    <property type="match status" value="1"/>
</dbReference>
<dbReference type="InterPro" id="IPR053642">
    <property type="entry name" value="Zinc_metalloprotease_TldD"/>
</dbReference>
<evidence type="ECO:0000259" key="7">
    <source>
        <dbReference type="Pfam" id="PF19290"/>
    </source>
</evidence>
<dbReference type="RefSeq" id="WP_011278451.1">
    <property type="nucleotide sequence ID" value="NZ_BHWZ01000004.1"/>
</dbReference>
<dbReference type="InterPro" id="IPR045570">
    <property type="entry name" value="Metalloprtase-TldD/E_cen_dom"/>
</dbReference>
<dbReference type="STRING" id="1435377.SUSAZ_07755"/>
<evidence type="ECO:0000256" key="2">
    <source>
        <dbReference type="ARBA" id="ARBA00022670"/>
    </source>
</evidence>
<dbReference type="GO" id="GO:0008237">
    <property type="term" value="F:metallopeptidase activity"/>
    <property type="evidence" value="ECO:0007669"/>
    <property type="project" value="UniProtKB-KW"/>
</dbReference>
<dbReference type="GO" id="GO:0006508">
    <property type="term" value="P:proteolysis"/>
    <property type="evidence" value="ECO:0007669"/>
    <property type="project" value="UniProtKB-KW"/>
</dbReference>
<evidence type="ECO:0000313" key="8">
    <source>
        <dbReference type="EMBL" id="ALU30223.1"/>
    </source>
</evidence>
<dbReference type="InterPro" id="IPR025502">
    <property type="entry name" value="TldD"/>
</dbReference>
<reference evidence="10 11" key="1">
    <citation type="submission" date="2015-12" db="EMBL/GenBank/DDBJ databases">
        <title>A stable core within a dynamic pangenome in Sulfolobus acidocaldarius.</title>
        <authorList>
            <person name="Anderson R."/>
            <person name="Kouris A."/>
            <person name="Seward C."/>
            <person name="Campbell K."/>
            <person name="Whitaker R."/>
        </authorList>
    </citation>
    <scope>NUCLEOTIDE SEQUENCE [LARGE SCALE GENOMIC DNA]</scope>
    <source>
        <strain evidence="8 11">GG12-C01-09</strain>
        <strain evidence="9 10">NG05B_CO5_07</strain>
    </source>
</reference>
<dbReference type="SUPFAM" id="SSF111283">
    <property type="entry name" value="Putative modulator of DNA gyrase, PmbA/TldD"/>
    <property type="match status" value="1"/>
</dbReference>
<dbReference type="OrthoDB" id="98233at2157"/>
<proteinExistence type="inferred from homology"/>
<dbReference type="GO" id="GO:0005829">
    <property type="term" value="C:cytosol"/>
    <property type="evidence" value="ECO:0007669"/>
    <property type="project" value="TreeGrafter"/>
</dbReference>